<dbReference type="PANTHER" id="PTHR46190:SF1">
    <property type="entry name" value="SI:CH211-201H21.5"/>
    <property type="match status" value="1"/>
</dbReference>
<dbReference type="Pfam" id="PF01156">
    <property type="entry name" value="IU_nuc_hydro"/>
    <property type="match status" value="1"/>
</dbReference>
<dbReference type="SUPFAM" id="SSF53590">
    <property type="entry name" value="Nucleoside hydrolase"/>
    <property type="match status" value="1"/>
</dbReference>
<evidence type="ECO:0000313" key="4">
    <source>
        <dbReference type="Proteomes" id="UP000274131"/>
    </source>
</evidence>
<dbReference type="AlphaFoldDB" id="A0A158QAA1"/>
<dbReference type="STRING" id="51028.A0A158QAA1"/>
<evidence type="ECO:0000313" key="3">
    <source>
        <dbReference type="EMBL" id="VDD89479.1"/>
    </source>
</evidence>
<gene>
    <name evidence="3" type="ORF">EVEC_LOCUS4230</name>
</gene>
<proteinExistence type="inferred from homology"/>
<feature type="domain" description="Inosine/uridine-preferring nucleoside hydrolase" evidence="2">
    <location>
        <begin position="5"/>
        <end position="321"/>
    </location>
</feature>
<reference evidence="5" key="1">
    <citation type="submission" date="2016-04" db="UniProtKB">
        <authorList>
            <consortium name="WormBaseParasite"/>
        </authorList>
    </citation>
    <scope>IDENTIFICATION</scope>
</reference>
<dbReference type="InterPro" id="IPR001910">
    <property type="entry name" value="Inosine/uridine_hydrolase_dom"/>
</dbReference>
<dbReference type="Proteomes" id="UP000274131">
    <property type="component" value="Unassembled WGS sequence"/>
</dbReference>
<organism evidence="5">
    <name type="scientific">Enterobius vermicularis</name>
    <name type="common">Human pinworm</name>
    <dbReference type="NCBI Taxonomy" id="51028"/>
    <lineage>
        <taxon>Eukaryota</taxon>
        <taxon>Metazoa</taxon>
        <taxon>Ecdysozoa</taxon>
        <taxon>Nematoda</taxon>
        <taxon>Chromadorea</taxon>
        <taxon>Rhabditida</taxon>
        <taxon>Spirurina</taxon>
        <taxon>Oxyuridomorpha</taxon>
        <taxon>Oxyuroidea</taxon>
        <taxon>Oxyuridae</taxon>
        <taxon>Enterobius</taxon>
    </lineage>
</organism>
<evidence type="ECO:0000256" key="1">
    <source>
        <dbReference type="ARBA" id="ARBA00009176"/>
    </source>
</evidence>
<dbReference type="OrthoDB" id="432381at2759"/>
<evidence type="ECO:0000313" key="5">
    <source>
        <dbReference type="WBParaSite" id="EVEC_0000452201-mRNA-1"/>
    </source>
</evidence>
<sequence>MVKKLVIDTDGAIDDIRAISLALQTADVEVLAITTVHGVIGVDQVVANVSRCLRANQTTISIYKGAGEPLVGRVKKFNSEYLFGRDGNSDQGDKHPKVLPKDFTNYDAEKPAALALIDLLKIHDDVTLVCIGPLTNIALAIQLCENFVRLPKEMFIMGGNMFGVGNLGSNFTTEFNFGSDPEAASIVLKNMQCPITIIPWEAAFFEKDTLEEKEVDFHEHLHMGTSLSNYFDAITTKMQAARAKANRQYAYVDEIAVGSAIDAERIVKEFRELTVVVELNGKYTRGQIACDWTNPSVCDQEDDEEKGRKVKFVVSYNVKELNQMMIDAVKNCQ</sequence>
<dbReference type="WBParaSite" id="EVEC_0000452201-mRNA-1">
    <property type="protein sequence ID" value="EVEC_0000452201-mRNA-1"/>
    <property type="gene ID" value="EVEC_0000452201"/>
</dbReference>
<dbReference type="GO" id="GO:0016799">
    <property type="term" value="F:hydrolase activity, hydrolyzing N-glycosyl compounds"/>
    <property type="evidence" value="ECO:0007669"/>
    <property type="project" value="InterPro"/>
</dbReference>
<accession>A0A158QAA1</accession>
<comment type="similarity">
    <text evidence="1">Belongs to the IUNH family.</text>
</comment>
<keyword evidence="4" id="KW-1185">Reference proteome</keyword>
<dbReference type="PANTHER" id="PTHR46190">
    <property type="entry name" value="SI:CH211-201H21.5-RELATED"/>
    <property type="match status" value="1"/>
</dbReference>
<name>A0A158QAA1_ENTVE</name>
<dbReference type="EMBL" id="UXUI01007800">
    <property type="protein sequence ID" value="VDD89479.1"/>
    <property type="molecule type" value="Genomic_DNA"/>
</dbReference>
<dbReference type="Gene3D" id="3.90.245.10">
    <property type="entry name" value="Ribonucleoside hydrolase-like"/>
    <property type="match status" value="1"/>
</dbReference>
<protein>
    <submittedName>
        <fullName evidence="5">IU_nuc_hydro domain-containing protein</fullName>
    </submittedName>
</protein>
<evidence type="ECO:0000259" key="2">
    <source>
        <dbReference type="Pfam" id="PF01156"/>
    </source>
</evidence>
<dbReference type="InterPro" id="IPR036452">
    <property type="entry name" value="Ribo_hydro-like"/>
</dbReference>
<dbReference type="InterPro" id="IPR052775">
    <property type="entry name" value="IUN_hydrolase"/>
</dbReference>
<reference evidence="3 4" key="2">
    <citation type="submission" date="2018-10" db="EMBL/GenBank/DDBJ databases">
        <authorList>
            <consortium name="Pathogen Informatics"/>
        </authorList>
    </citation>
    <scope>NUCLEOTIDE SEQUENCE [LARGE SCALE GENOMIC DNA]</scope>
</reference>